<organism evidence="2 3">
    <name type="scientific">Trichostrongylus colubriformis</name>
    <name type="common">Black scour worm</name>
    <dbReference type="NCBI Taxonomy" id="6319"/>
    <lineage>
        <taxon>Eukaryota</taxon>
        <taxon>Metazoa</taxon>
        <taxon>Ecdysozoa</taxon>
        <taxon>Nematoda</taxon>
        <taxon>Chromadorea</taxon>
        <taxon>Rhabditida</taxon>
        <taxon>Rhabditina</taxon>
        <taxon>Rhabditomorpha</taxon>
        <taxon>Strongyloidea</taxon>
        <taxon>Trichostrongylidae</taxon>
        <taxon>Trichostrongylus</taxon>
    </lineage>
</organism>
<evidence type="ECO:0000313" key="3">
    <source>
        <dbReference type="Proteomes" id="UP001331761"/>
    </source>
</evidence>
<comment type="caution">
    <text evidence="2">The sequence shown here is derived from an EMBL/GenBank/DDBJ whole genome shotgun (WGS) entry which is preliminary data.</text>
</comment>
<gene>
    <name evidence="2" type="ORF">GCK32_015165</name>
</gene>
<protein>
    <recommendedName>
        <fullName evidence="1">Phlebovirus glycoprotein G2 fusion domain-containing protein</fullName>
    </recommendedName>
</protein>
<reference evidence="2 3" key="1">
    <citation type="submission" date="2019-10" db="EMBL/GenBank/DDBJ databases">
        <title>Assembly and Annotation for the nematode Trichostrongylus colubriformis.</title>
        <authorList>
            <person name="Martin J."/>
        </authorList>
    </citation>
    <scope>NUCLEOTIDE SEQUENCE [LARGE SCALE GENOMIC DNA]</scope>
    <source>
        <strain evidence="2">G859</strain>
        <tissue evidence="2">Whole worm</tissue>
    </source>
</reference>
<proteinExistence type="predicted"/>
<dbReference type="InterPro" id="IPR009878">
    <property type="entry name" value="Phlebovirus_G2_fusion"/>
</dbReference>
<evidence type="ECO:0000313" key="2">
    <source>
        <dbReference type="EMBL" id="KAK5970737.1"/>
    </source>
</evidence>
<dbReference type="Proteomes" id="UP001331761">
    <property type="component" value="Unassembled WGS sequence"/>
</dbReference>
<sequence length="160" mass="18509">MFLPEQWRPFYRIFNLPTDEKVYEIFKCRQWNKRFHMEITTISGQRVQNYEIALLPTIPFKTDGMSITLGAVTMPQTPDLDCTFISDGSHLAIWRHDRTPNLVCDSREKALSLNCSVNPSCGCEPAENRISCACTDLNVTEAFTKEVENRLPARRTWITF</sequence>
<dbReference type="AlphaFoldDB" id="A0AAN8FB04"/>
<accession>A0AAN8FB04</accession>
<dbReference type="EMBL" id="WIXE01018654">
    <property type="protein sequence ID" value="KAK5970737.1"/>
    <property type="molecule type" value="Genomic_DNA"/>
</dbReference>
<feature type="domain" description="Phlebovirus glycoprotein G2 fusion" evidence="1">
    <location>
        <begin position="10"/>
        <end position="159"/>
    </location>
</feature>
<name>A0AAN8FB04_TRICO</name>
<evidence type="ECO:0000259" key="1">
    <source>
        <dbReference type="Pfam" id="PF07245"/>
    </source>
</evidence>
<keyword evidence="3" id="KW-1185">Reference proteome</keyword>
<dbReference type="Pfam" id="PF07245">
    <property type="entry name" value="Phlebovirus_G2"/>
    <property type="match status" value="1"/>
</dbReference>